<dbReference type="AlphaFoldDB" id="A0A8X6N297"/>
<gene>
    <name evidence="1" type="ORF">NPIL_315751</name>
</gene>
<name>A0A8X6N297_NEPPI</name>
<protein>
    <submittedName>
        <fullName evidence="1">Uncharacterized protein</fullName>
    </submittedName>
</protein>
<comment type="caution">
    <text evidence="1">The sequence shown here is derived from an EMBL/GenBank/DDBJ whole genome shotgun (WGS) entry which is preliminary data.</text>
</comment>
<dbReference type="Proteomes" id="UP000887013">
    <property type="component" value="Unassembled WGS sequence"/>
</dbReference>
<organism evidence="1 2">
    <name type="scientific">Nephila pilipes</name>
    <name type="common">Giant wood spider</name>
    <name type="synonym">Nephila maculata</name>
    <dbReference type="NCBI Taxonomy" id="299642"/>
    <lineage>
        <taxon>Eukaryota</taxon>
        <taxon>Metazoa</taxon>
        <taxon>Ecdysozoa</taxon>
        <taxon>Arthropoda</taxon>
        <taxon>Chelicerata</taxon>
        <taxon>Arachnida</taxon>
        <taxon>Araneae</taxon>
        <taxon>Araneomorphae</taxon>
        <taxon>Entelegynae</taxon>
        <taxon>Araneoidea</taxon>
        <taxon>Nephilidae</taxon>
        <taxon>Nephila</taxon>
    </lineage>
</organism>
<proteinExistence type="predicted"/>
<evidence type="ECO:0000313" key="2">
    <source>
        <dbReference type="Proteomes" id="UP000887013"/>
    </source>
</evidence>
<evidence type="ECO:0000313" key="1">
    <source>
        <dbReference type="EMBL" id="GFS89642.1"/>
    </source>
</evidence>
<accession>A0A8X6N297</accession>
<reference evidence="1" key="1">
    <citation type="submission" date="2020-08" db="EMBL/GenBank/DDBJ databases">
        <title>Multicomponent nature underlies the extraordinary mechanical properties of spider dragline silk.</title>
        <authorList>
            <person name="Kono N."/>
            <person name="Nakamura H."/>
            <person name="Mori M."/>
            <person name="Yoshida Y."/>
            <person name="Ohtoshi R."/>
            <person name="Malay A.D."/>
            <person name="Moran D.A.P."/>
            <person name="Tomita M."/>
            <person name="Numata K."/>
            <person name="Arakawa K."/>
        </authorList>
    </citation>
    <scope>NUCLEOTIDE SEQUENCE</scope>
</reference>
<dbReference type="EMBL" id="BMAW01053160">
    <property type="protein sequence ID" value="GFS89642.1"/>
    <property type="molecule type" value="Genomic_DNA"/>
</dbReference>
<keyword evidence="2" id="KW-1185">Reference proteome</keyword>
<sequence>MWSSFRQLPSGLKLGRETFIPRTLLTTPRTFGTRHSNSPSHAKRLSKGPSHVITLAPLITSCRCCRRKRFSPCPLPFVSSPRRSILEQIVFRSLLFQIRVCPESCHVRLR</sequence>